<evidence type="ECO:0000313" key="3">
    <source>
        <dbReference type="EMBL" id="GAD02901.1"/>
    </source>
</evidence>
<evidence type="ECO:0000313" key="4">
    <source>
        <dbReference type="Proteomes" id="UP000014461"/>
    </source>
</evidence>
<dbReference type="Pfam" id="PF14321">
    <property type="entry name" value="DUF4382"/>
    <property type="match status" value="1"/>
</dbReference>
<dbReference type="InterPro" id="IPR025491">
    <property type="entry name" value="DUF4382"/>
</dbReference>
<comment type="caution">
    <text evidence="3">The sequence shown here is derived from an EMBL/GenBank/DDBJ whole genome shotgun (WGS) entry which is preliminary data.</text>
</comment>
<evidence type="ECO:0000259" key="2">
    <source>
        <dbReference type="Pfam" id="PF14321"/>
    </source>
</evidence>
<dbReference type="OrthoDB" id="7062064at2"/>
<organism evidence="3 4">
    <name type="scientific">Agarivorans albus MKT 106</name>
    <dbReference type="NCBI Taxonomy" id="1331007"/>
    <lineage>
        <taxon>Bacteria</taxon>
        <taxon>Pseudomonadati</taxon>
        <taxon>Pseudomonadota</taxon>
        <taxon>Gammaproteobacteria</taxon>
        <taxon>Alteromonadales</taxon>
        <taxon>Alteromonadaceae</taxon>
        <taxon>Agarivorans</taxon>
    </lineage>
</organism>
<name>R9PTR9_AGAAL</name>
<dbReference type="RefSeq" id="WP_016402668.1">
    <property type="nucleotide sequence ID" value="NZ_BARX01000021.1"/>
</dbReference>
<feature type="domain" description="DUF4382" evidence="2">
    <location>
        <begin position="31"/>
        <end position="182"/>
    </location>
</feature>
<dbReference type="AlphaFoldDB" id="R9PTR9"/>
<feature type="signal peptide" evidence="1">
    <location>
        <begin position="1"/>
        <end position="21"/>
    </location>
</feature>
<evidence type="ECO:0000256" key="1">
    <source>
        <dbReference type="SAM" id="SignalP"/>
    </source>
</evidence>
<dbReference type="EMBL" id="BARX01000021">
    <property type="protein sequence ID" value="GAD02901.1"/>
    <property type="molecule type" value="Genomic_DNA"/>
</dbReference>
<sequence>MNNIFKLSLIASLTLGLTACGSDDSDTQPTTALVSFSIADAPVDSAQEVNVSYASLTLKRTDQGDIELPIEDENGDPISINLLDYQNGDSLLVLSDAELPIGEYSELIINTYECPQNQNGDTQHCNVVEESNAVLPLKTPSNKLRLGGFTVTTEGTQAYTIDFNLRKSLVSTAGGASYNLKPHGVTIIDNTTVGNVSGTVDPNLLSAGECVADTGNVVYLYTSPIAEESVLGDEFDPEIDTEVPANVVQPYASKMVQLDSETGEYSYSFAHLPAADYLLAFSCSAIDDDPEIYDAVMIADPSEQQATISVVSGETTEYNFVENI</sequence>
<feature type="chain" id="PRO_5004488193" description="DUF4382 domain-containing protein" evidence="1">
    <location>
        <begin position="22"/>
        <end position="324"/>
    </location>
</feature>
<gene>
    <name evidence="3" type="ORF">AALB_2981</name>
</gene>
<keyword evidence="1" id="KW-0732">Signal</keyword>
<dbReference type="Proteomes" id="UP000014461">
    <property type="component" value="Unassembled WGS sequence"/>
</dbReference>
<keyword evidence="4" id="KW-1185">Reference proteome</keyword>
<dbReference type="STRING" id="1331007.AALB_2981"/>
<accession>R9PTR9</accession>
<reference evidence="3" key="1">
    <citation type="journal article" date="2013" name="Genome Announc.">
        <title>Draft Genome Sequence of Agarivorans albus Strain MKT 106T, an Agarolytic Marine Bacterium.</title>
        <authorList>
            <person name="Yasuike M."/>
            <person name="Nakamura Y."/>
            <person name="Kai W."/>
            <person name="Fujiwara A."/>
            <person name="Fukui Y."/>
            <person name="Satomi M."/>
            <person name="Sano M."/>
        </authorList>
    </citation>
    <scope>NUCLEOTIDE SEQUENCE [LARGE SCALE GENOMIC DNA]</scope>
</reference>
<dbReference type="PROSITE" id="PS51257">
    <property type="entry name" value="PROKAR_LIPOPROTEIN"/>
    <property type="match status" value="1"/>
</dbReference>
<protein>
    <recommendedName>
        <fullName evidence="2">DUF4382 domain-containing protein</fullName>
    </recommendedName>
</protein>
<proteinExistence type="predicted"/>